<reference evidence="4 5" key="1">
    <citation type="submission" date="2018-06" db="EMBL/GenBank/DDBJ databases">
        <title>Comparative genomics reveals the genomic features of Rhizophagus irregularis, R. cerebriforme, R. diaphanum and Gigaspora rosea, and their symbiotic lifestyle signature.</title>
        <authorList>
            <person name="Morin E."/>
            <person name="San Clemente H."/>
            <person name="Chen E.C.H."/>
            <person name="De La Providencia I."/>
            <person name="Hainaut M."/>
            <person name="Kuo A."/>
            <person name="Kohler A."/>
            <person name="Murat C."/>
            <person name="Tang N."/>
            <person name="Roy S."/>
            <person name="Loubradou J."/>
            <person name="Henrissat B."/>
            <person name="Grigoriev I.V."/>
            <person name="Corradi N."/>
            <person name="Roux C."/>
            <person name="Martin F.M."/>
        </authorList>
    </citation>
    <scope>NUCLEOTIDE SEQUENCE [LARGE SCALE GENOMIC DNA]</scope>
    <source>
        <strain evidence="4 5">DAOM 194757</strain>
    </source>
</reference>
<name>A0A397UVE1_9GLOM</name>
<keyword evidence="4" id="KW-0808">Transferase</keyword>
<organism evidence="4 5">
    <name type="scientific">Gigaspora rosea</name>
    <dbReference type="NCBI Taxonomy" id="44941"/>
    <lineage>
        <taxon>Eukaryota</taxon>
        <taxon>Fungi</taxon>
        <taxon>Fungi incertae sedis</taxon>
        <taxon>Mucoromycota</taxon>
        <taxon>Glomeromycotina</taxon>
        <taxon>Glomeromycetes</taxon>
        <taxon>Diversisporales</taxon>
        <taxon>Gigasporaceae</taxon>
        <taxon>Gigaspora</taxon>
    </lineage>
</organism>
<evidence type="ECO:0000313" key="4">
    <source>
        <dbReference type="EMBL" id="RIB12689.1"/>
    </source>
</evidence>
<dbReference type="GO" id="GO:0005886">
    <property type="term" value="C:plasma membrane"/>
    <property type="evidence" value="ECO:0007669"/>
    <property type="project" value="TreeGrafter"/>
</dbReference>
<dbReference type="InterPro" id="IPR001245">
    <property type="entry name" value="Ser-Thr/Tyr_kinase_cat_dom"/>
</dbReference>
<evidence type="ECO:0000256" key="1">
    <source>
        <dbReference type="ARBA" id="ARBA00022741"/>
    </source>
</evidence>
<gene>
    <name evidence="4" type="ORF">C2G38_1791588</name>
</gene>
<keyword evidence="5" id="KW-1185">Reference proteome</keyword>
<dbReference type="PANTHER" id="PTHR27001">
    <property type="entry name" value="OS01G0253100 PROTEIN"/>
    <property type="match status" value="1"/>
</dbReference>
<dbReference type="AlphaFoldDB" id="A0A397UVE1"/>
<dbReference type="PROSITE" id="PS50011">
    <property type="entry name" value="PROTEIN_KINASE_DOM"/>
    <property type="match status" value="1"/>
</dbReference>
<accession>A0A397UVE1</accession>
<keyword evidence="4" id="KW-0418">Kinase</keyword>
<dbReference type="SUPFAM" id="SSF56112">
    <property type="entry name" value="Protein kinase-like (PK-like)"/>
    <property type="match status" value="1"/>
</dbReference>
<dbReference type="OrthoDB" id="2289236at2759"/>
<dbReference type="Gene3D" id="1.10.510.10">
    <property type="entry name" value="Transferase(Phosphotransferase) domain 1"/>
    <property type="match status" value="1"/>
</dbReference>
<feature type="domain" description="Protein kinase" evidence="3">
    <location>
        <begin position="1"/>
        <end position="165"/>
    </location>
</feature>
<comment type="caution">
    <text evidence="4">The sequence shown here is derived from an EMBL/GenBank/DDBJ whole genome shotgun (WGS) entry which is preliminary data.</text>
</comment>
<dbReference type="InterPro" id="IPR000719">
    <property type="entry name" value="Prot_kinase_dom"/>
</dbReference>
<dbReference type="GO" id="GO:0005524">
    <property type="term" value="F:ATP binding"/>
    <property type="evidence" value="ECO:0007669"/>
    <property type="project" value="UniProtKB-KW"/>
</dbReference>
<evidence type="ECO:0000313" key="5">
    <source>
        <dbReference type="Proteomes" id="UP000266673"/>
    </source>
</evidence>
<dbReference type="Proteomes" id="UP000266673">
    <property type="component" value="Unassembled WGS sequence"/>
</dbReference>
<evidence type="ECO:0000259" key="3">
    <source>
        <dbReference type="PROSITE" id="PS50011"/>
    </source>
</evidence>
<sequence length="165" mass="19238">MFIHEYANEGTLRQYLDQNFCMLNWIDKLKLAKQLVSAIKCLHESDIVHLNLNPKTIFVHKGNIKLSQFGAFQYRNKFLNKFQLIQYTDPQYLKHHETYKLNKSSDIYSIGVLLWEISSGIASFKSELSYGFNLLNTIIYGKRESTIPGTPKKYVKLYTGNLNSF</sequence>
<protein>
    <submittedName>
        <fullName evidence="4">Kinase-like domain-containing protein</fullName>
    </submittedName>
</protein>
<evidence type="ECO:0000256" key="2">
    <source>
        <dbReference type="ARBA" id="ARBA00022840"/>
    </source>
</evidence>
<dbReference type="Pfam" id="PF07714">
    <property type="entry name" value="PK_Tyr_Ser-Thr"/>
    <property type="match status" value="1"/>
</dbReference>
<dbReference type="PANTHER" id="PTHR27001:SF931">
    <property type="entry name" value="OS11G0664100 PROTEIN"/>
    <property type="match status" value="1"/>
</dbReference>
<dbReference type="EMBL" id="QKWP01000999">
    <property type="protein sequence ID" value="RIB12689.1"/>
    <property type="molecule type" value="Genomic_DNA"/>
</dbReference>
<keyword evidence="1" id="KW-0547">Nucleotide-binding</keyword>
<dbReference type="InterPro" id="IPR011009">
    <property type="entry name" value="Kinase-like_dom_sf"/>
</dbReference>
<proteinExistence type="predicted"/>
<dbReference type="GO" id="GO:0004672">
    <property type="term" value="F:protein kinase activity"/>
    <property type="evidence" value="ECO:0007669"/>
    <property type="project" value="InterPro"/>
</dbReference>
<keyword evidence="2" id="KW-0067">ATP-binding</keyword>